<organism evidence="4 5">
    <name type="scientific">Butyricimonas virosa</name>
    <dbReference type="NCBI Taxonomy" id="544645"/>
    <lineage>
        <taxon>Bacteria</taxon>
        <taxon>Pseudomonadati</taxon>
        <taxon>Bacteroidota</taxon>
        <taxon>Bacteroidia</taxon>
        <taxon>Bacteroidales</taxon>
        <taxon>Odoribacteraceae</taxon>
        <taxon>Butyricimonas</taxon>
    </lineage>
</organism>
<evidence type="ECO:0000313" key="5">
    <source>
        <dbReference type="Proteomes" id="UP000283589"/>
    </source>
</evidence>
<dbReference type="InterPro" id="IPR006860">
    <property type="entry name" value="FecR"/>
</dbReference>
<feature type="transmembrane region" description="Helical" evidence="1">
    <location>
        <begin position="81"/>
        <end position="102"/>
    </location>
</feature>
<keyword evidence="1" id="KW-1133">Transmembrane helix</keyword>
<comment type="caution">
    <text evidence="4">The sequence shown here is derived from an EMBL/GenBank/DDBJ whole genome shotgun (WGS) entry which is preliminary data.</text>
</comment>
<name>A0A412WW39_9BACT</name>
<gene>
    <name evidence="4" type="ORF">DWW18_16955</name>
</gene>
<dbReference type="Gene3D" id="2.60.120.1440">
    <property type="match status" value="1"/>
</dbReference>
<dbReference type="GO" id="GO:0016989">
    <property type="term" value="F:sigma factor antagonist activity"/>
    <property type="evidence" value="ECO:0007669"/>
    <property type="project" value="TreeGrafter"/>
</dbReference>
<feature type="domain" description="FecR protein" evidence="2">
    <location>
        <begin position="184"/>
        <end position="278"/>
    </location>
</feature>
<evidence type="ECO:0000256" key="1">
    <source>
        <dbReference type="SAM" id="Phobius"/>
    </source>
</evidence>
<dbReference type="Pfam" id="PF16344">
    <property type="entry name" value="FecR_C"/>
    <property type="match status" value="1"/>
</dbReference>
<accession>A0A412WW39</accession>
<evidence type="ECO:0000259" key="3">
    <source>
        <dbReference type="Pfam" id="PF16344"/>
    </source>
</evidence>
<dbReference type="Pfam" id="PF04773">
    <property type="entry name" value="FecR"/>
    <property type="match status" value="1"/>
</dbReference>
<sequence>MNENWEEIVWRALRNECSSEELMKLQEWRNEAPENEQMYEDIKGIMEMGSFLKGMDSLHKENALENILKRTRQRSLGYSRILKYAAVLLLPLLLGGTLFYVLTFKRQAGEVLPVSVMKQILPGGPKAILYLSDGQVIDLNRIVDSVIVDKHSGQEIALSKDINELNYSGVTRDIGQSKELAYNRIEVPRGGEYMLVLSDGTKVWLNSETRLEYPLAFGEHSREVRLSGEAYFEVTKDEARCFNVIMEGATIEVMGTSFNASCYPGEGQCWAVLESGKINLRTDHGVAAVNVGECASCDIASGKVTVETVDLKYFTSWRYGTFYFYNTPLSEIVQKLGRWYDVHFKFADESLRDVCFSGAALRSKPIDFMLELLSSTQSLKFDIQSDGMIMIYKK</sequence>
<dbReference type="InterPro" id="IPR032508">
    <property type="entry name" value="FecR_C"/>
</dbReference>
<evidence type="ECO:0000313" key="4">
    <source>
        <dbReference type="EMBL" id="RGV31607.1"/>
    </source>
</evidence>
<proteinExistence type="predicted"/>
<dbReference type="EMBL" id="QRZA01000030">
    <property type="protein sequence ID" value="RGV31607.1"/>
    <property type="molecule type" value="Genomic_DNA"/>
</dbReference>
<dbReference type="InterPro" id="IPR012373">
    <property type="entry name" value="Ferrdict_sens_TM"/>
</dbReference>
<dbReference type="AlphaFoldDB" id="A0A412WW39"/>
<protein>
    <submittedName>
        <fullName evidence="4">DUF4974 domain-containing protein</fullName>
    </submittedName>
</protein>
<keyword evidence="1" id="KW-0812">Transmembrane</keyword>
<keyword evidence="1" id="KW-0472">Membrane</keyword>
<reference evidence="4 5" key="1">
    <citation type="submission" date="2018-08" db="EMBL/GenBank/DDBJ databases">
        <title>A genome reference for cultivated species of the human gut microbiota.</title>
        <authorList>
            <person name="Zou Y."/>
            <person name="Xue W."/>
            <person name="Luo G."/>
        </authorList>
    </citation>
    <scope>NUCLEOTIDE SEQUENCE [LARGE SCALE GENOMIC DNA]</scope>
    <source>
        <strain evidence="4 5">AF14-49</strain>
    </source>
</reference>
<dbReference type="Proteomes" id="UP000283589">
    <property type="component" value="Unassembled WGS sequence"/>
</dbReference>
<dbReference type="STRING" id="1121130.GCA_000519105_02938"/>
<evidence type="ECO:0000259" key="2">
    <source>
        <dbReference type="Pfam" id="PF04773"/>
    </source>
</evidence>
<feature type="domain" description="Protein FecR C-terminal" evidence="3">
    <location>
        <begin position="322"/>
        <end position="387"/>
    </location>
</feature>
<dbReference type="PANTHER" id="PTHR30273">
    <property type="entry name" value="PERIPLASMIC SIGNAL SENSOR AND SIGMA FACTOR ACTIVATOR FECR-RELATED"/>
    <property type="match status" value="1"/>
</dbReference>
<dbReference type="RefSeq" id="WP_118261295.1">
    <property type="nucleotide sequence ID" value="NZ_CALBWO010000008.1"/>
</dbReference>
<dbReference type="PANTHER" id="PTHR30273:SF2">
    <property type="entry name" value="PROTEIN FECR"/>
    <property type="match status" value="1"/>
</dbReference>
<dbReference type="Gene3D" id="3.55.50.30">
    <property type="match status" value="1"/>
</dbReference>